<dbReference type="Proteomes" id="UP000231451">
    <property type="component" value="Unassembled WGS sequence"/>
</dbReference>
<dbReference type="OrthoDB" id="174137at2"/>
<accession>A0A2M9HDU4</accession>
<organism evidence="2 3">
    <name type="scientific">Bifidobacterium simiarum</name>
    <dbReference type="NCBI Taxonomy" id="2045441"/>
    <lineage>
        <taxon>Bacteria</taxon>
        <taxon>Bacillati</taxon>
        <taxon>Actinomycetota</taxon>
        <taxon>Actinomycetes</taxon>
        <taxon>Bifidobacteriales</taxon>
        <taxon>Bifidobacteriaceae</taxon>
        <taxon>Bifidobacterium</taxon>
    </lineage>
</organism>
<evidence type="ECO:0000313" key="2">
    <source>
        <dbReference type="EMBL" id="PJM74976.1"/>
    </source>
</evidence>
<dbReference type="Pfam" id="PF13555">
    <property type="entry name" value="AAA_29"/>
    <property type="match status" value="1"/>
</dbReference>
<evidence type="ECO:0000313" key="3">
    <source>
        <dbReference type="Proteomes" id="UP000231451"/>
    </source>
</evidence>
<gene>
    <name evidence="2" type="ORF">CSQ87_07030</name>
</gene>
<sequence length="1159" mass="130247">MRQDMQIVADRWMLESRRIVNWGSYDGYHEFRPSTADANPVTLLTGASESGKSTLVDAQISLLYPTGTPFNKASNTGRSERNDYTYLRGMLGVSDGGDADRPIYLRGRAADGSPQAVWGAIVDTYVNRNGGERLSCGKFLYCAAGDARNDLRRQYVVSSEPIDPRLMDAHRDTPFTAAQIRATYPGCLTFPNAEAFHAHIWRIMGLSAEACRMLHRIQSSDAPSRLDDIFKQGVLGVPEALTLARAAVDDYERYDENFHSIEDKMRRMALLRDVKDAYGRYERADDDAGAWARVDPDSETGLAAIREWTRRRMAGEVRERIPVDERDRDEHARELELARREAKELQDRIDEIGVRMRGLDGGDLHRLETELDQAKDAAAEAQALRGRLGDRFRAAGLDMPQDGESWDRTRRELAGSEERYADEMERLEHERDGVIGERGRIEDRLASLRRDRDRQRSRRTRITQSMDESRALLAKAVGLPAEELPYVAELMDVREEDEQWRTAMNVAYGQIARTILVDRRHEEGFAAKVSGIDPSLMPRRTWTFVDTGTAGFEDADAVDVGDGHEADEDGGWLSDRLRYREDSPFRDWVRTRTRSARFDARCVEAIDDANRDERQVQRDGQIKSSDRGYHGTKGMHAIIGFVNESYLDQLQRRIDEVEDGLHEADGRYRDVRERIGALRARHELADRLAYTTWDKVDEDGARRRVAELAERIDERREDPEMSRLAEQRDRLVRRRDEASRRVTRVESDLDATDAALEAARRWMESHGAGPDGDKTGDAGLSEEIVGTMAEAYERGLSGVLRSEDRAHVIVGVGGTGETFGVRLVAGIADDVRGRIASLRRGADEARASVELRMASYRERYAPDDDALTDDIGDYRFYLDELNGLEALAATDATDGEYANCLDKLLMDFTQLNRAIDTDARDIDDQLERINAMLVGQRFGPRHGSLSLHADVRRPDPTFTGQLRRVMNRLEARRRGADETDGAGDDGDVRRLFASCAPMIERLRQELDQVRDANGIRSYGARNLDPRCRSSFHAIVHHEDGPDERISSTGGRSGGALQELTSFVYGAALIYLLGGGMSGQPTYATLFLDEALIKADGRYTQRALSVLPRLGFQVIVSAPESKTAEILGVADRAYVAYRDLDTGRSYLQEASLETADDAAA</sequence>
<reference evidence="2 3" key="1">
    <citation type="submission" date="2017-10" db="EMBL/GenBank/DDBJ databases">
        <title>Draft genome sequences of strains TRE 1, TRE 9, TRE H and TRI 7, isolated from tamarins, belonging to four potential novel Bifidobacterium species.</title>
        <authorList>
            <person name="Mattarelli P."/>
            <person name="Modesto M."/>
            <person name="Puglisi E."/>
            <person name="Morelli L."/>
            <person name="Spezio C."/>
            <person name="Bonetti A."/>
            <person name="Sandri C."/>
        </authorList>
    </citation>
    <scope>NUCLEOTIDE SEQUENCE [LARGE SCALE GENOMIC DNA]</scope>
    <source>
        <strain evidence="3">TRI7</strain>
    </source>
</reference>
<dbReference type="Pfam" id="PF13558">
    <property type="entry name" value="SbcC_Walker_B"/>
    <property type="match status" value="1"/>
</dbReference>
<evidence type="ECO:0008006" key="4">
    <source>
        <dbReference type="Google" id="ProtNLM"/>
    </source>
</evidence>
<protein>
    <recommendedName>
        <fullName evidence="4">P-loop containing region of AAA domain-containing protein</fullName>
    </recommendedName>
</protein>
<feature type="coiled-coil region" evidence="1">
    <location>
        <begin position="721"/>
        <end position="748"/>
    </location>
</feature>
<evidence type="ECO:0000256" key="1">
    <source>
        <dbReference type="SAM" id="Coils"/>
    </source>
</evidence>
<comment type="caution">
    <text evidence="2">The sequence shown here is derived from an EMBL/GenBank/DDBJ whole genome shotgun (WGS) entry which is preliminary data.</text>
</comment>
<feature type="coiled-coil region" evidence="1">
    <location>
        <begin position="328"/>
        <end position="430"/>
    </location>
</feature>
<name>A0A2M9HDU4_9BIFI</name>
<dbReference type="SUPFAM" id="SSF52540">
    <property type="entry name" value="P-loop containing nucleoside triphosphate hydrolases"/>
    <property type="match status" value="1"/>
</dbReference>
<keyword evidence="1" id="KW-0175">Coiled coil</keyword>
<dbReference type="RefSeq" id="WP_100513174.1">
    <property type="nucleotide sequence ID" value="NZ_PEBK01000006.1"/>
</dbReference>
<dbReference type="AlphaFoldDB" id="A0A2M9HDU4"/>
<proteinExistence type="predicted"/>
<dbReference type="EMBL" id="PEBK01000006">
    <property type="protein sequence ID" value="PJM74976.1"/>
    <property type="molecule type" value="Genomic_DNA"/>
</dbReference>
<keyword evidence="3" id="KW-1185">Reference proteome</keyword>
<dbReference type="InterPro" id="IPR027417">
    <property type="entry name" value="P-loop_NTPase"/>
</dbReference>